<dbReference type="KEGG" id="dwu:DVJ83_15010"/>
<dbReference type="NCBIfam" id="TIGR02293">
    <property type="entry name" value="TAS_TIGR02293"/>
    <property type="match status" value="1"/>
</dbReference>
<gene>
    <name evidence="3" type="ORF">DVJ83_15010</name>
    <name evidence="4" type="ORF">DVJ83_16910</name>
</gene>
<proteinExistence type="predicted"/>
<protein>
    <submittedName>
        <fullName evidence="3">DUF2384 domain-containing protein</fullName>
    </submittedName>
</protein>
<dbReference type="RefSeq" id="WP_114673154.1">
    <property type="nucleotide sequence ID" value="NZ_CP031160.1"/>
</dbReference>
<geneLocation type="plasmid" evidence="3">
    <name>pDrdB</name>
</geneLocation>
<organism evidence="3 5">
    <name type="scientific">Deinococcus wulumuqiensis</name>
    <dbReference type="NCBI Taxonomy" id="980427"/>
    <lineage>
        <taxon>Bacteria</taxon>
        <taxon>Thermotogati</taxon>
        <taxon>Deinococcota</taxon>
        <taxon>Deinococci</taxon>
        <taxon>Deinococcales</taxon>
        <taxon>Deinococcaceae</taxon>
        <taxon>Deinococcus</taxon>
    </lineage>
</organism>
<dbReference type="GO" id="GO:0003677">
    <property type="term" value="F:DNA binding"/>
    <property type="evidence" value="ECO:0007669"/>
    <property type="project" value="InterPro"/>
</dbReference>
<geneLocation type="plasmid" evidence="4">
    <name>pDrdI</name>
</geneLocation>
<dbReference type="KEGG" id="dwu:DVJ83_16910"/>
<geneLocation type="plasmid" evidence="5">
    <name>pdrdb</name>
</geneLocation>
<reference evidence="3 5" key="1">
    <citation type="submission" date="2018-07" db="EMBL/GenBank/DDBJ databases">
        <title>Complete Genome and Methylome Analysis of Deinococcus wulumuqiensis NEB 479.</title>
        <authorList>
            <person name="Fomenkov A."/>
            <person name="Luyten Y."/>
            <person name="Vincze T."/>
            <person name="Anton B.P."/>
            <person name="Clark T."/>
            <person name="Roberts R.J."/>
            <person name="Morgan R.D."/>
        </authorList>
    </citation>
    <scope>NUCLEOTIDE SEQUENCE [LARGE SCALE GENOMIC DNA]</scope>
    <source>
        <strain evidence="3 5">NEB 479</strain>
        <plasmid evidence="3">pDrdB</plasmid>
        <plasmid evidence="4">pDrdI</plasmid>
        <plasmid evidence="5">Plasmid pdrdb</plasmid>
        <plasmid evidence="5">Plasmid pdrdi</plasmid>
    </source>
</reference>
<dbReference type="EMBL" id="CP031160">
    <property type="protein sequence ID" value="AXH00486.1"/>
    <property type="molecule type" value="Genomic_DNA"/>
</dbReference>
<feature type="domain" description="Antitoxin Xre-like helix-turn-helix" evidence="2">
    <location>
        <begin position="30"/>
        <end position="91"/>
    </location>
</feature>
<name>A0A345ILB3_9DEIO</name>
<evidence type="ECO:0000313" key="5">
    <source>
        <dbReference type="Proteomes" id="UP000253744"/>
    </source>
</evidence>
<evidence type="ECO:0000313" key="4">
    <source>
        <dbReference type="EMBL" id="AXH00810.1"/>
    </source>
</evidence>
<evidence type="ECO:0000259" key="2">
    <source>
        <dbReference type="Pfam" id="PF20432"/>
    </source>
</evidence>
<dbReference type="InterPro" id="IPR024467">
    <property type="entry name" value="Xre/MbcA/ParS-like_toxin-bd"/>
</dbReference>
<evidence type="ECO:0000313" key="3">
    <source>
        <dbReference type="EMBL" id="AXH00486.1"/>
    </source>
</evidence>
<dbReference type="Proteomes" id="UP000253744">
    <property type="component" value="Plasmid pDrdB"/>
</dbReference>
<dbReference type="EMBL" id="CP031163">
    <property type="protein sequence ID" value="AXH00810.1"/>
    <property type="molecule type" value="Genomic_DNA"/>
</dbReference>
<sequence length="148" mass="16102">MMQTFTPTRTPPALPGASLLGLKATTLLDLGDAVHDGFDPVTLERLANHLGLSLGDTLDLIGLSPSTYHSHRRQNRPIKPEVSASLYHLARVTEAAEHYFGNTKAAHTWLQTPRVTFGSRTPLQFALLPGGAEYVTTVLSRLEHGVHT</sequence>
<dbReference type="InterPro" id="IPR046847">
    <property type="entry name" value="Xre-like_HTH"/>
</dbReference>
<dbReference type="Proteomes" id="UP000253744">
    <property type="component" value="Plasmid pDrdI"/>
</dbReference>
<accession>A0A345ILB3</accession>
<dbReference type="AlphaFoldDB" id="A0A345ILB3"/>
<feature type="domain" description="Antitoxin Xre/MbcA/ParS-like toxin-binding" evidence="1">
    <location>
        <begin position="95"/>
        <end position="145"/>
    </location>
</feature>
<geneLocation type="plasmid" evidence="5">
    <name>pdrdi</name>
</geneLocation>
<dbReference type="Pfam" id="PF09722">
    <property type="entry name" value="Xre_MbcA_ParS_C"/>
    <property type="match status" value="1"/>
</dbReference>
<dbReference type="Pfam" id="PF20432">
    <property type="entry name" value="Xre-like-HTH"/>
    <property type="match status" value="1"/>
</dbReference>
<dbReference type="InterPro" id="IPR011979">
    <property type="entry name" value="Antitox_Xre"/>
</dbReference>
<evidence type="ECO:0000259" key="1">
    <source>
        <dbReference type="Pfam" id="PF09722"/>
    </source>
</evidence>
<keyword evidence="3" id="KW-0614">Plasmid</keyword>